<proteinExistence type="predicted"/>
<dbReference type="RefSeq" id="WP_354443725.1">
    <property type="nucleotide sequence ID" value="NZ_JBEPSH010000005.1"/>
</dbReference>
<evidence type="ECO:0000259" key="3">
    <source>
        <dbReference type="Pfam" id="PF08442"/>
    </source>
</evidence>
<gene>
    <name evidence="4" type="ORF">ABIE13_002487</name>
</gene>
<dbReference type="PANTHER" id="PTHR11815:SF10">
    <property type="entry name" value="SUCCINATE--COA LIGASE [GDP-FORMING] SUBUNIT BETA, MITOCHONDRIAL"/>
    <property type="match status" value="1"/>
</dbReference>
<dbReference type="InterPro" id="IPR005809">
    <property type="entry name" value="Succ_CoA_ligase-like_bsu"/>
</dbReference>
<feature type="domain" description="ATP-grasp fold succinyl-CoA synthetase-type" evidence="3">
    <location>
        <begin position="2"/>
        <end position="184"/>
    </location>
</feature>
<organism evidence="4 5">
    <name type="scientific">Ottowia thiooxydans</name>
    <dbReference type="NCBI Taxonomy" id="219182"/>
    <lineage>
        <taxon>Bacteria</taxon>
        <taxon>Pseudomonadati</taxon>
        <taxon>Pseudomonadota</taxon>
        <taxon>Betaproteobacteria</taxon>
        <taxon>Burkholderiales</taxon>
        <taxon>Comamonadaceae</taxon>
        <taxon>Ottowia</taxon>
    </lineage>
</organism>
<dbReference type="InterPro" id="IPR013650">
    <property type="entry name" value="ATP-grasp_succ-CoA_synth-type"/>
</dbReference>
<dbReference type="EMBL" id="JBEPSH010000005">
    <property type="protein sequence ID" value="MET4577376.1"/>
    <property type="molecule type" value="Genomic_DNA"/>
</dbReference>
<comment type="caution">
    <text evidence="4">The sequence shown here is derived from an EMBL/GenBank/DDBJ whole genome shotgun (WGS) entry which is preliminary data.</text>
</comment>
<dbReference type="Pfam" id="PF08442">
    <property type="entry name" value="ATP-grasp_2"/>
    <property type="match status" value="1"/>
</dbReference>
<dbReference type="PIRSF" id="PIRSF001554">
    <property type="entry name" value="SucCS_beta"/>
    <property type="match status" value="1"/>
</dbReference>
<keyword evidence="5" id="KW-1185">Reference proteome</keyword>
<keyword evidence="2" id="KW-0547">Nucleotide-binding</keyword>
<dbReference type="Proteomes" id="UP001549320">
    <property type="component" value="Unassembled WGS sequence"/>
</dbReference>
<sequence>MNLVEFEAKGLLRRAGLPVPPAQLLRPDDPIPMDRACVVKAQVPFGGRGKQGLVTWAAADQVQARVSEIRQRMRELKFEPVLLLEDPLEVAQETYLAWRIDDVGQCYVCSFSLHGGVEIENHADGLHELRFDPRQIPGAHDFLEFFESCGVKGRALASLSRFAASSWRAFIQNDAHLVEINPLAITRQGDVIALDAKIVLDDNADARHLDWSELHSASLTSAGLTDLEQRAQRAGLTFLELEGDTAVVSGGAGLGMALLDMLGDAGMPAANFVDTSGGSAASVYAARTQIVFERAQRDDVKAILLYLTVSASNIARHVRTLLEILDRHPPPKPMVIGILCAGAAEREMTFQQAQALFAERGFPCARDLKGVMAALVELRKKHG</sequence>
<keyword evidence="1 4" id="KW-0436">Ligase</keyword>
<dbReference type="InterPro" id="IPR016102">
    <property type="entry name" value="Succinyl-CoA_synth-like"/>
</dbReference>
<name>A0ABV2Q8K5_9BURK</name>
<dbReference type="EC" id="6.2.1.5" evidence="4"/>
<accession>A0ABV2Q8K5</accession>
<dbReference type="SUPFAM" id="SSF56059">
    <property type="entry name" value="Glutathione synthetase ATP-binding domain-like"/>
    <property type="match status" value="1"/>
</dbReference>
<evidence type="ECO:0000313" key="5">
    <source>
        <dbReference type="Proteomes" id="UP001549320"/>
    </source>
</evidence>
<dbReference type="Gene3D" id="3.30.470.20">
    <property type="entry name" value="ATP-grasp fold, B domain"/>
    <property type="match status" value="1"/>
</dbReference>
<dbReference type="Gene3D" id="3.40.50.261">
    <property type="entry name" value="Succinyl-CoA synthetase domains"/>
    <property type="match status" value="1"/>
</dbReference>
<evidence type="ECO:0000256" key="1">
    <source>
        <dbReference type="ARBA" id="ARBA00022598"/>
    </source>
</evidence>
<evidence type="ECO:0000313" key="4">
    <source>
        <dbReference type="EMBL" id="MET4577376.1"/>
    </source>
</evidence>
<dbReference type="PANTHER" id="PTHR11815">
    <property type="entry name" value="SUCCINYL-COA SYNTHETASE BETA CHAIN"/>
    <property type="match status" value="1"/>
</dbReference>
<reference evidence="4 5" key="1">
    <citation type="submission" date="2024-06" db="EMBL/GenBank/DDBJ databases">
        <title>Sorghum-associated microbial communities from plants grown in Nebraska, USA.</title>
        <authorList>
            <person name="Schachtman D."/>
        </authorList>
    </citation>
    <scope>NUCLEOTIDE SEQUENCE [LARGE SCALE GENOMIC DNA]</scope>
    <source>
        <strain evidence="4 5">2709</strain>
    </source>
</reference>
<dbReference type="InterPro" id="IPR013815">
    <property type="entry name" value="ATP_grasp_subdomain_1"/>
</dbReference>
<dbReference type="GO" id="GO:0004775">
    <property type="term" value="F:succinate-CoA ligase (ADP-forming) activity"/>
    <property type="evidence" value="ECO:0007669"/>
    <property type="project" value="UniProtKB-EC"/>
</dbReference>
<protein>
    <submittedName>
        <fullName evidence="4">Succinyl-CoA synthetase beta subunit</fullName>
        <ecNumber evidence="4">6.2.1.5</ecNumber>
    </submittedName>
</protein>
<dbReference type="SUPFAM" id="SSF52210">
    <property type="entry name" value="Succinyl-CoA synthetase domains"/>
    <property type="match status" value="1"/>
</dbReference>
<evidence type="ECO:0000256" key="2">
    <source>
        <dbReference type="ARBA" id="ARBA00022741"/>
    </source>
</evidence>
<dbReference type="Gene3D" id="3.30.1490.20">
    <property type="entry name" value="ATP-grasp fold, A domain"/>
    <property type="match status" value="1"/>
</dbReference>